<dbReference type="KEGG" id="hlm:DV707_10685"/>
<accession>A0A4D6H5G9</accession>
<dbReference type="OrthoDB" id="346308at2157"/>
<reference evidence="1 2" key="1">
    <citation type="journal article" date="2019" name="Nat. Commun.">
        <title>A new type of DNA phosphorothioation-based antiviral system in archaea.</title>
        <authorList>
            <person name="Xiong L."/>
            <person name="Liu S."/>
            <person name="Chen S."/>
            <person name="Xiao Y."/>
            <person name="Zhu B."/>
            <person name="Gao Y."/>
            <person name="Zhang Y."/>
            <person name="Chen B."/>
            <person name="Luo J."/>
            <person name="Deng Z."/>
            <person name="Chen X."/>
            <person name="Wang L."/>
            <person name="Chen S."/>
        </authorList>
    </citation>
    <scope>NUCLEOTIDE SEQUENCE [LARGE SCALE GENOMIC DNA]</scope>
    <source>
        <strain evidence="1 2">CGMCC 1.10331</strain>
    </source>
</reference>
<proteinExistence type="predicted"/>
<protein>
    <submittedName>
        <fullName evidence="1">Uncharacterized protein</fullName>
    </submittedName>
</protein>
<organism evidence="1 2">
    <name type="scientific">Halobellus limi</name>
    <dbReference type="NCBI Taxonomy" id="699433"/>
    <lineage>
        <taxon>Archaea</taxon>
        <taxon>Methanobacteriati</taxon>
        <taxon>Methanobacteriota</taxon>
        <taxon>Stenosarchaea group</taxon>
        <taxon>Halobacteria</taxon>
        <taxon>Halobacteriales</taxon>
        <taxon>Haloferacaceae</taxon>
        <taxon>Halobellus</taxon>
    </lineage>
</organism>
<evidence type="ECO:0000313" key="1">
    <source>
        <dbReference type="EMBL" id="QCC48087.1"/>
    </source>
</evidence>
<sequence>MNKSEVLVEILAELRPQVSIPVDTEGIDGPREIPRVTLGSVSVRRVPDGHQNYVGVETDGSGRETGTVHHLVWRATVDTVVVTPDEVERDDVLDLIGSAFAIHEDLPHEWHPDVRLIEVGAESPRSLPFQEPDLFSGGRTLTFEYVQEVTKSGNTLTAVTEAVDPTLTISETVE</sequence>
<dbReference type="GeneID" id="39858564"/>
<dbReference type="RefSeq" id="WP_103991711.1">
    <property type="nucleotide sequence ID" value="NZ_CP031311.1"/>
</dbReference>
<name>A0A4D6H5G9_9EURY</name>
<gene>
    <name evidence="1" type="ORF">DV707_10685</name>
</gene>
<dbReference type="AlphaFoldDB" id="A0A4D6H5G9"/>
<dbReference type="Proteomes" id="UP000296733">
    <property type="component" value="Chromosome"/>
</dbReference>
<dbReference type="EMBL" id="CP031311">
    <property type="protein sequence ID" value="QCC48087.1"/>
    <property type="molecule type" value="Genomic_DNA"/>
</dbReference>
<evidence type="ECO:0000313" key="2">
    <source>
        <dbReference type="Proteomes" id="UP000296733"/>
    </source>
</evidence>